<reference evidence="2 3" key="1">
    <citation type="submission" date="2022-06" db="EMBL/GenBank/DDBJ databases">
        <title>New Species of the Genus Actinoplanes, ActinopZanes ferrugineus.</title>
        <authorList>
            <person name="Ding P."/>
        </authorList>
    </citation>
    <scope>NUCLEOTIDE SEQUENCE [LARGE SCALE GENOMIC DNA]</scope>
    <source>
        <strain evidence="2 3">TRM88003</strain>
    </source>
</reference>
<dbReference type="Pfam" id="PF01243">
    <property type="entry name" value="PNPOx_N"/>
    <property type="match status" value="1"/>
</dbReference>
<evidence type="ECO:0000313" key="2">
    <source>
        <dbReference type="EMBL" id="MCO8275996.1"/>
    </source>
</evidence>
<gene>
    <name evidence="2" type="ORF">M1L60_36005</name>
</gene>
<keyword evidence="3" id="KW-1185">Reference proteome</keyword>
<organism evidence="2 3">
    <name type="scientific">Paractinoplanes aksuensis</name>
    <dbReference type="NCBI Taxonomy" id="2939490"/>
    <lineage>
        <taxon>Bacteria</taxon>
        <taxon>Bacillati</taxon>
        <taxon>Actinomycetota</taxon>
        <taxon>Actinomycetes</taxon>
        <taxon>Micromonosporales</taxon>
        <taxon>Micromonosporaceae</taxon>
        <taxon>Paractinoplanes</taxon>
    </lineage>
</organism>
<sequence>MSAGAGSGPHVRPVFAARTGDSFVVASNPGTRKTAVLRRDPGCSVAIDLKTMHLVVEGRAARLTGEPDLRRATAAFDAVLSWPTEVEGDRLTSPYAAPSSGGPPFEVYEIRPLRAYAFPTEDQFEPTRWSWE</sequence>
<dbReference type="InterPro" id="IPR011576">
    <property type="entry name" value="Pyridox_Oxase_N"/>
</dbReference>
<proteinExistence type="predicted"/>
<comment type="caution">
    <text evidence="2">The sequence shown here is derived from an EMBL/GenBank/DDBJ whole genome shotgun (WGS) entry which is preliminary data.</text>
</comment>
<dbReference type="RefSeq" id="WP_253242165.1">
    <property type="nucleotide sequence ID" value="NZ_JAMYJR010000041.1"/>
</dbReference>
<protein>
    <submittedName>
        <fullName evidence="2">Pyridoxamine 5'-phosphate oxidase family protein</fullName>
    </submittedName>
</protein>
<dbReference type="Proteomes" id="UP001523369">
    <property type="component" value="Unassembled WGS sequence"/>
</dbReference>
<dbReference type="Gene3D" id="2.30.110.10">
    <property type="entry name" value="Electron Transport, Fmn-binding Protein, Chain A"/>
    <property type="match status" value="1"/>
</dbReference>
<evidence type="ECO:0000259" key="1">
    <source>
        <dbReference type="Pfam" id="PF01243"/>
    </source>
</evidence>
<feature type="domain" description="Pyridoxamine 5'-phosphate oxidase N-terminal" evidence="1">
    <location>
        <begin position="5"/>
        <end position="115"/>
    </location>
</feature>
<evidence type="ECO:0000313" key="3">
    <source>
        <dbReference type="Proteomes" id="UP001523369"/>
    </source>
</evidence>
<dbReference type="EMBL" id="JAMYJR010000041">
    <property type="protein sequence ID" value="MCO8275996.1"/>
    <property type="molecule type" value="Genomic_DNA"/>
</dbReference>
<accession>A0ABT1E2E6</accession>
<dbReference type="InterPro" id="IPR012349">
    <property type="entry name" value="Split_barrel_FMN-bd"/>
</dbReference>
<dbReference type="SUPFAM" id="SSF50475">
    <property type="entry name" value="FMN-binding split barrel"/>
    <property type="match status" value="1"/>
</dbReference>
<name>A0ABT1E2E6_9ACTN</name>